<dbReference type="GO" id="GO:0003676">
    <property type="term" value="F:nucleic acid binding"/>
    <property type="evidence" value="ECO:0007669"/>
    <property type="project" value="InterPro"/>
</dbReference>
<dbReference type="InterPro" id="IPR052929">
    <property type="entry name" value="RNase_H-like_EbsB-rel"/>
</dbReference>
<evidence type="ECO:0000313" key="2">
    <source>
        <dbReference type="EMBL" id="KAK0592718.1"/>
    </source>
</evidence>
<dbReference type="PANTHER" id="PTHR47074">
    <property type="entry name" value="BNAC02G40300D PROTEIN"/>
    <property type="match status" value="1"/>
</dbReference>
<name>A0AA39SKS2_ACESA</name>
<dbReference type="EMBL" id="JAUESC010000380">
    <property type="protein sequence ID" value="KAK0592718.1"/>
    <property type="molecule type" value="Genomic_DNA"/>
</dbReference>
<proteinExistence type="predicted"/>
<reference evidence="2" key="1">
    <citation type="journal article" date="2022" name="Plant J.">
        <title>Strategies of tolerance reflected in two North American maple genomes.</title>
        <authorList>
            <person name="McEvoy S.L."/>
            <person name="Sezen U.U."/>
            <person name="Trouern-Trend A."/>
            <person name="McMahon S.M."/>
            <person name="Schaberg P.G."/>
            <person name="Yang J."/>
            <person name="Wegrzyn J.L."/>
            <person name="Swenson N.G."/>
        </authorList>
    </citation>
    <scope>NUCLEOTIDE SEQUENCE</scope>
    <source>
        <strain evidence="2">NS2018</strain>
    </source>
</reference>
<dbReference type="AlphaFoldDB" id="A0AA39SKS2"/>
<organism evidence="2 3">
    <name type="scientific">Acer saccharum</name>
    <name type="common">Sugar maple</name>
    <dbReference type="NCBI Taxonomy" id="4024"/>
    <lineage>
        <taxon>Eukaryota</taxon>
        <taxon>Viridiplantae</taxon>
        <taxon>Streptophyta</taxon>
        <taxon>Embryophyta</taxon>
        <taxon>Tracheophyta</taxon>
        <taxon>Spermatophyta</taxon>
        <taxon>Magnoliopsida</taxon>
        <taxon>eudicotyledons</taxon>
        <taxon>Gunneridae</taxon>
        <taxon>Pentapetalae</taxon>
        <taxon>rosids</taxon>
        <taxon>malvids</taxon>
        <taxon>Sapindales</taxon>
        <taxon>Sapindaceae</taxon>
        <taxon>Hippocastanoideae</taxon>
        <taxon>Acereae</taxon>
        <taxon>Acer</taxon>
    </lineage>
</organism>
<protein>
    <recommendedName>
        <fullName evidence="1">RNase H type-1 domain-containing protein</fullName>
    </recommendedName>
</protein>
<evidence type="ECO:0000259" key="1">
    <source>
        <dbReference type="Pfam" id="PF13456"/>
    </source>
</evidence>
<dbReference type="CDD" id="cd06222">
    <property type="entry name" value="RNase_H_like"/>
    <property type="match status" value="1"/>
</dbReference>
<accession>A0AA39SKS2</accession>
<dbReference type="InterPro" id="IPR044730">
    <property type="entry name" value="RNase_H-like_dom_plant"/>
</dbReference>
<reference evidence="2" key="2">
    <citation type="submission" date="2023-06" db="EMBL/GenBank/DDBJ databases">
        <authorList>
            <person name="Swenson N.G."/>
            <person name="Wegrzyn J.L."/>
            <person name="Mcevoy S.L."/>
        </authorList>
    </citation>
    <scope>NUCLEOTIDE SEQUENCE</scope>
    <source>
        <strain evidence="2">NS2018</strain>
        <tissue evidence="2">Leaf</tissue>
    </source>
</reference>
<dbReference type="GO" id="GO:0004523">
    <property type="term" value="F:RNA-DNA hybrid ribonuclease activity"/>
    <property type="evidence" value="ECO:0007669"/>
    <property type="project" value="InterPro"/>
</dbReference>
<sequence>MCECHVGKFVEMGGDQEMKRDMAFCSDLYGLMDWCEIYGQWARDQLVSHLTPQGTLKLNTDAAFISNLSFFGLRAAIRDSEGKVLVALSKPFMGVFSMESTKVLALREGLVLAKQLGLQISWVEVDATNVATRVNFFKLFGGLAGFVFDDVHALFKDVGISKCQSISRKGNDLAHNLTSLAISYWKEQLWQENCPVSLV</sequence>
<feature type="domain" description="RNase H type-1" evidence="1">
    <location>
        <begin position="59"/>
        <end position="179"/>
    </location>
</feature>
<keyword evidence="3" id="KW-1185">Reference proteome</keyword>
<dbReference type="PANTHER" id="PTHR47074:SF75">
    <property type="entry name" value="RNASE H TYPE-1 DOMAIN-CONTAINING PROTEIN"/>
    <property type="match status" value="1"/>
</dbReference>
<dbReference type="Pfam" id="PF13456">
    <property type="entry name" value="RVT_3"/>
    <property type="match status" value="1"/>
</dbReference>
<comment type="caution">
    <text evidence="2">The sequence shown here is derived from an EMBL/GenBank/DDBJ whole genome shotgun (WGS) entry which is preliminary data.</text>
</comment>
<dbReference type="InterPro" id="IPR002156">
    <property type="entry name" value="RNaseH_domain"/>
</dbReference>
<dbReference type="Proteomes" id="UP001168877">
    <property type="component" value="Unassembled WGS sequence"/>
</dbReference>
<evidence type="ECO:0000313" key="3">
    <source>
        <dbReference type="Proteomes" id="UP001168877"/>
    </source>
</evidence>
<gene>
    <name evidence="2" type="ORF">LWI29_024189</name>
</gene>